<evidence type="ECO:0000256" key="2">
    <source>
        <dbReference type="SAM" id="Phobius"/>
    </source>
</evidence>
<feature type="transmembrane region" description="Helical" evidence="2">
    <location>
        <begin position="25"/>
        <end position="48"/>
    </location>
</feature>
<reference evidence="3 4" key="1">
    <citation type="submission" date="2024-01" db="EMBL/GenBank/DDBJ databases">
        <title>A draft genome for a cacao thread blight-causing isolate of Paramarasmius palmivorus.</title>
        <authorList>
            <person name="Baruah I.K."/>
            <person name="Bukari Y."/>
            <person name="Amoako-Attah I."/>
            <person name="Meinhardt L.W."/>
            <person name="Bailey B.A."/>
            <person name="Cohen S.P."/>
        </authorList>
    </citation>
    <scope>NUCLEOTIDE SEQUENCE [LARGE SCALE GENOMIC DNA]</scope>
    <source>
        <strain evidence="3 4">GH-12</strain>
    </source>
</reference>
<proteinExistence type="predicted"/>
<keyword evidence="2" id="KW-0812">Transmembrane</keyword>
<evidence type="ECO:0000256" key="1">
    <source>
        <dbReference type="SAM" id="MobiDB-lite"/>
    </source>
</evidence>
<feature type="region of interest" description="Disordered" evidence="1">
    <location>
        <begin position="213"/>
        <end position="247"/>
    </location>
</feature>
<organism evidence="3 4">
    <name type="scientific">Paramarasmius palmivorus</name>
    <dbReference type="NCBI Taxonomy" id="297713"/>
    <lineage>
        <taxon>Eukaryota</taxon>
        <taxon>Fungi</taxon>
        <taxon>Dikarya</taxon>
        <taxon>Basidiomycota</taxon>
        <taxon>Agaricomycotina</taxon>
        <taxon>Agaricomycetes</taxon>
        <taxon>Agaricomycetidae</taxon>
        <taxon>Agaricales</taxon>
        <taxon>Marasmiineae</taxon>
        <taxon>Marasmiaceae</taxon>
        <taxon>Paramarasmius</taxon>
    </lineage>
</organism>
<accession>A0AAW0DMA8</accession>
<dbReference type="EMBL" id="JAYKXP010000011">
    <property type="protein sequence ID" value="KAK7052875.1"/>
    <property type="molecule type" value="Genomic_DNA"/>
</dbReference>
<evidence type="ECO:0000313" key="3">
    <source>
        <dbReference type="EMBL" id="KAK7052875.1"/>
    </source>
</evidence>
<gene>
    <name evidence="3" type="ORF">VNI00_004195</name>
</gene>
<comment type="caution">
    <text evidence="3">The sequence shown here is derived from an EMBL/GenBank/DDBJ whole genome shotgun (WGS) entry which is preliminary data.</text>
</comment>
<evidence type="ECO:0000313" key="4">
    <source>
        <dbReference type="Proteomes" id="UP001383192"/>
    </source>
</evidence>
<sequence>MSSSDSSPSAVSTPYVDPATGDRRMLIAGLVLGFLGLIAVGIIIFWTLRLKAPQFYTLEDPEHSSSSPSDDGGVKRHISVKAGLKRKATGKLLDRNHIAAKITPFGSNVHTPGENMRIASRLPNGAWQFSEPNAGVLTSERVEQLGSPTGSTFTRRRPSQDLLAMGGSLSPGFGLAAGSSVSVDSYHTNHSNGSYVSHSSRAPLLSSEIPDSRLTLNLDSNDRDAKSSPRPSMTKKEEAAASSWMAEPEYVEMPPPAYGSSPAYDSGVGYGAGYGVGVGYGGYEHREYEREQERWGRER</sequence>
<keyword evidence="2" id="KW-1133">Transmembrane helix</keyword>
<dbReference type="Proteomes" id="UP001383192">
    <property type="component" value="Unassembled WGS sequence"/>
</dbReference>
<name>A0AAW0DMA8_9AGAR</name>
<dbReference type="AlphaFoldDB" id="A0AAW0DMA8"/>
<keyword evidence="4" id="KW-1185">Reference proteome</keyword>
<keyword evidence="2" id="KW-0472">Membrane</keyword>
<protein>
    <submittedName>
        <fullName evidence="3">Uncharacterized protein</fullName>
    </submittedName>
</protein>